<keyword evidence="2" id="KW-1185">Reference proteome</keyword>
<reference evidence="2" key="1">
    <citation type="submission" date="2017-06" db="EMBL/GenBank/DDBJ databases">
        <authorList>
            <person name="Varghese N."/>
            <person name="Submissions S."/>
        </authorList>
    </citation>
    <scope>NUCLEOTIDE SEQUENCE [LARGE SCALE GENOMIC DNA]</scope>
    <source>
        <strain evidence="2">DSM 27993</strain>
    </source>
</reference>
<evidence type="ECO:0000313" key="1">
    <source>
        <dbReference type="EMBL" id="SNR39721.1"/>
    </source>
</evidence>
<protein>
    <recommendedName>
        <fullName evidence="3">Nitrogen regulatory protein P-II family</fullName>
    </recommendedName>
</protein>
<dbReference type="OrthoDB" id="1524637at2"/>
<accession>A0A238VZX3</accession>
<proteinExistence type="predicted"/>
<sequence length="101" mass="11792">MKLLIITAIRVFEKEIKQILKKSDVKIFSFANINGFRDSTEESVESNWFASEMNQNESMLFYAFATEEQTELVFKYANEFNETQKTLSKIHVVVLNVEKSN</sequence>
<dbReference type="EMBL" id="FZNX01000001">
    <property type="protein sequence ID" value="SNR39721.1"/>
    <property type="molecule type" value="Genomic_DNA"/>
</dbReference>
<gene>
    <name evidence="1" type="ORF">SAMN04488111_1226</name>
</gene>
<dbReference type="Proteomes" id="UP000198412">
    <property type="component" value="Unassembled WGS sequence"/>
</dbReference>
<evidence type="ECO:0008006" key="3">
    <source>
        <dbReference type="Google" id="ProtNLM"/>
    </source>
</evidence>
<name>A0A238VZX3_9FLAO</name>
<dbReference type="RefSeq" id="WP_089377499.1">
    <property type="nucleotide sequence ID" value="NZ_FZNX01000001.1"/>
</dbReference>
<evidence type="ECO:0000313" key="2">
    <source>
        <dbReference type="Proteomes" id="UP000198412"/>
    </source>
</evidence>
<dbReference type="AlphaFoldDB" id="A0A238VZX3"/>
<organism evidence="1 2">
    <name type="scientific">Lutibacter flavus</name>
    <dbReference type="NCBI Taxonomy" id="691689"/>
    <lineage>
        <taxon>Bacteria</taxon>
        <taxon>Pseudomonadati</taxon>
        <taxon>Bacteroidota</taxon>
        <taxon>Flavobacteriia</taxon>
        <taxon>Flavobacteriales</taxon>
        <taxon>Flavobacteriaceae</taxon>
        <taxon>Lutibacter</taxon>
    </lineage>
</organism>